<gene>
    <name evidence="1" type="ORF">SCHPADRAFT_745696</name>
</gene>
<dbReference type="EMBL" id="KQ086440">
    <property type="protein sequence ID" value="KLO04762.1"/>
    <property type="molecule type" value="Genomic_DNA"/>
</dbReference>
<dbReference type="Proteomes" id="UP000053477">
    <property type="component" value="Unassembled WGS sequence"/>
</dbReference>
<dbReference type="AlphaFoldDB" id="A0A0H2R0I2"/>
<reference evidence="1 2" key="1">
    <citation type="submission" date="2015-04" db="EMBL/GenBank/DDBJ databases">
        <title>Complete genome sequence of Schizopora paradoxa KUC8140, a cosmopolitan wood degrader in East Asia.</title>
        <authorList>
            <consortium name="DOE Joint Genome Institute"/>
            <person name="Min B."/>
            <person name="Park H."/>
            <person name="Jang Y."/>
            <person name="Kim J.-J."/>
            <person name="Kim K.H."/>
            <person name="Pangilinan J."/>
            <person name="Lipzen A."/>
            <person name="Riley R."/>
            <person name="Grigoriev I.V."/>
            <person name="Spatafora J.W."/>
            <person name="Choi I.-G."/>
        </authorList>
    </citation>
    <scope>NUCLEOTIDE SEQUENCE [LARGE SCALE GENOMIC DNA]</scope>
    <source>
        <strain evidence="1 2">KUC8140</strain>
    </source>
</reference>
<sequence>MLPFSECFASKKSSMLQMSCIGMRRSALSVPQPICEFENKNELQENESTNKREKSESFHLKRLSYAKEVCCQCESRRCDSAEVRVQFLLRYMGFLVRLLLSLTCKSLRRADLFPLPTVSLLLLESLSPTTNTGIICQGPFHRHARRSVESIFIVCNNV</sequence>
<accession>A0A0H2R0I2</accession>
<evidence type="ECO:0000313" key="2">
    <source>
        <dbReference type="Proteomes" id="UP000053477"/>
    </source>
</evidence>
<dbReference type="InParanoid" id="A0A0H2R0I2"/>
<keyword evidence="2" id="KW-1185">Reference proteome</keyword>
<organism evidence="1 2">
    <name type="scientific">Schizopora paradoxa</name>
    <dbReference type="NCBI Taxonomy" id="27342"/>
    <lineage>
        <taxon>Eukaryota</taxon>
        <taxon>Fungi</taxon>
        <taxon>Dikarya</taxon>
        <taxon>Basidiomycota</taxon>
        <taxon>Agaricomycotina</taxon>
        <taxon>Agaricomycetes</taxon>
        <taxon>Hymenochaetales</taxon>
        <taxon>Schizoporaceae</taxon>
        <taxon>Schizopora</taxon>
    </lineage>
</organism>
<evidence type="ECO:0000313" key="1">
    <source>
        <dbReference type="EMBL" id="KLO04762.1"/>
    </source>
</evidence>
<proteinExistence type="predicted"/>
<protein>
    <submittedName>
        <fullName evidence="1">Uncharacterized protein</fullName>
    </submittedName>
</protein>
<name>A0A0H2R0I2_9AGAM</name>